<keyword evidence="1" id="KW-1133">Transmembrane helix</keyword>
<name>A0AA86PGU0_9EUKA</name>
<evidence type="ECO:0000256" key="1">
    <source>
        <dbReference type="SAM" id="Phobius"/>
    </source>
</evidence>
<dbReference type="EMBL" id="CATOUU010000654">
    <property type="protein sequence ID" value="CAI9938378.1"/>
    <property type="molecule type" value="Genomic_DNA"/>
</dbReference>
<dbReference type="Proteomes" id="UP001642409">
    <property type="component" value="Unassembled WGS sequence"/>
</dbReference>
<evidence type="ECO:0000313" key="3">
    <source>
        <dbReference type="EMBL" id="CAL5990685.1"/>
    </source>
</evidence>
<organism evidence="2">
    <name type="scientific">Hexamita inflata</name>
    <dbReference type="NCBI Taxonomy" id="28002"/>
    <lineage>
        <taxon>Eukaryota</taxon>
        <taxon>Metamonada</taxon>
        <taxon>Diplomonadida</taxon>
        <taxon>Hexamitidae</taxon>
        <taxon>Hexamitinae</taxon>
        <taxon>Hexamita</taxon>
    </lineage>
</organism>
<feature type="transmembrane region" description="Helical" evidence="1">
    <location>
        <begin position="7"/>
        <end position="29"/>
    </location>
</feature>
<accession>A0AA86PGU0</accession>
<keyword evidence="1" id="KW-0472">Membrane</keyword>
<gene>
    <name evidence="3" type="ORF">HINF_LOCUS11517</name>
    <name evidence="2" type="ORF">HINF_LOCUS26023</name>
</gene>
<sequence length="136" mass="15895">MKSQFGCVITGFCFMFLVIFIGGIIIMLVPTEYEYPVYHTDYNNDLDYYYNYNYLYINTGIGLFMTILGFFGFLISCCVACAIRPEKTQVQVQVQQQIQQSELLVQQPPMIQYAVQQNYQQPQLQYMPTIPMVKIM</sequence>
<proteinExistence type="predicted"/>
<comment type="caution">
    <text evidence="2">The sequence shown here is derived from an EMBL/GenBank/DDBJ whole genome shotgun (WGS) entry which is preliminary data.</text>
</comment>
<keyword evidence="4" id="KW-1185">Reference proteome</keyword>
<reference evidence="2" key="1">
    <citation type="submission" date="2023-06" db="EMBL/GenBank/DDBJ databases">
        <authorList>
            <person name="Kurt Z."/>
        </authorList>
    </citation>
    <scope>NUCLEOTIDE SEQUENCE</scope>
</reference>
<dbReference type="AlphaFoldDB" id="A0AA86PGU0"/>
<reference evidence="3 4" key="2">
    <citation type="submission" date="2024-07" db="EMBL/GenBank/DDBJ databases">
        <authorList>
            <person name="Akdeniz Z."/>
        </authorList>
    </citation>
    <scope>NUCLEOTIDE SEQUENCE [LARGE SCALE GENOMIC DNA]</scope>
</reference>
<feature type="transmembrane region" description="Helical" evidence="1">
    <location>
        <begin position="55"/>
        <end position="83"/>
    </location>
</feature>
<protein>
    <submittedName>
        <fullName evidence="2">Uncharacterized protein</fullName>
    </submittedName>
</protein>
<dbReference type="EMBL" id="CAXDID020000025">
    <property type="protein sequence ID" value="CAL5990685.1"/>
    <property type="molecule type" value="Genomic_DNA"/>
</dbReference>
<keyword evidence="1" id="KW-0812">Transmembrane</keyword>
<evidence type="ECO:0000313" key="4">
    <source>
        <dbReference type="Proteomes" id="UP001642409"/>
    </source>
</evidence>
<evidence type="ECO:0000313" key="2">
    <source>
        <dbReference type="EMBL" id="CAI9938378.1"/>
    </source>
</evidence>